<dbReference type="EMBL" id="ACPB03006253">
    <property type="status" value="NOT_ANNOTATED_CDS"/>
    <property type="molecule type" value="Genomic_DNA"/>
</dbReference>
<feature type="region of interest" description="Disordered" evidence="1">
    <location>
        <begin position="2050"/>
        <end position="2073"/>
    </location>
</feature>
<feature type="region of interest" description="Disordered" evidence="1">
    <location>
        <begin position="181"/>
        <end position="208"/>
    </location>
</feature>
<dbReference type="RefSeq" id="XP_073987973.1">
    <property type="nucleotide sequence ID" value="XM_074131872.1"/>
</dbReference>
<sequence>MSRRQKYLKQTDTLRAFPSRCQKGDSEVGEIDVPPDSHDKIESKHKLREVHVVLQRLHVLPERVKARDHESSLSNPKKSTLDVNSGDLGKNVHAITCESKQICTSDVAIPEIAFSTSCSTPQTLNIENNSLLDAPQETEPFLHSPLKTTSPICNNQSVPENRNKNVDFSTYETLNTNLKSQTSPCPVISQNECKKPSEDNPVSSGDKKMVVQNKCTKKKVKISSEISNASFNKELRNLLSDKLEEKYDLNFTASNVDSSEFSTRITRSSIHPVTDRPGILSSEEREIFKEKNSDCTENEEKISKKKLQISSQNIMRSKNSVEATKELGKQKSHDFFEAKMELIREDFDGSNANTKIITKEEVHDKSSFNDCCSLTSINLNEDDSSKCLTKDVSLNKLDKDSTKKKGKKEENRPSSGNGWSPQLKDPVSSQNDQSKQIIFDASSEKEDSELKQGSTDSENGESYNESTNNARFSSSMQLSSLQNEKQEQSSIGAKQESQKFELKHSENDFSEKVPNRRQTRFTSRASFEKAKSSIKFEYCPKNVSEHFGDSEPDALHNDDTEHSVKENSDNKESTFGLPGTINRVRKRKVSGQISTETFQNSLSFKSVHDSLADVITTSAVEDKYANAKIKTRKIDRGCSISKATPILAPKRCLSTSSHSCEGDSTNNDLHNRSNEDQKPLYDSSSAIVNVEKEKSVKGLSFTTTKQKKSNVSFNEANSTREKSINSKYKRFSINSESAFVEDTKNITSDTSISKTRKQTTSRRSPPSSIKSTRDINKNSSPSVDQEVSQDSSSKITNRKIVTDRSSTGKNKKRAVTTSDSNSGDLVSALLEEIPIKDKEDSNVSQSELVKEKTNKKDAALPISEVTDTHAKSSLHQEIPFEGEEINKNSDAKKVEEKEGKIVQDMPLSTTNKKPAFNKCDIINSGNLNASIKEFPNPEKELSNVSEDLVVKKITNKKKINAATSVPTQKHVMRKRVSSLPKSLLEDFPIRDQLYKYTDSKISKDKKERIVQDMAPATMNKNQAFNTTDSFNGSLLLSISKEGIPNKSKALSKTSDTAGVKRKTITKDADISKSKQIQKLDLRKRVCSLRKCSSEEIPCGNQEFSLDFDSKITKDRKEINVQEIAPSVINQKLSFIPCNNNHGNILSVSTADEDEAVKRKTNNKKLDTLTSLPTHKHALRTRLSSSPKYVLEDIPIEDKIFSKDFDSNVVQQEKIIQDMAQSSINNKLPLPQSDDLNGNPLSAVVRGISNKDTTLSYHSEALVNKEKLNKKDIDMWTPKRFLRKQSTSPKSSLNGNPTEDQGFSKDSCSKIPKEITIPDVATSSINEKLFLNTSASIDSSQLSVSREEIPNKDKALSNDSERLVVKGKSNRKGIDVSVSKHALRKRLSSSFKSSLEDIPIADPEISKDSAFNKDLTEKKLTITTSDAFNSDPLSASMGSILNKDKILSNISGDVTVKEKTSDKDTDVTIHKTRQNLVSRKRGSSSLKSSFQEIPIEDLDFSKDSDSRKTKEKKENVTDRSASIALNQKPTLSAADSFDSSHLSVSVEKIPNKNKTSSNSSIAVNLRKRDTRRRVSTSAKHTNFNEYHSMENTLSKDQAILKDFGSKNEMKKTEENAKELLSMTEQNTFTSSDKCRISEISSTVAEVPKKCQNPSNYSECEDVREMKNEIDTDTMSTVTRANLASSKRVYSPNKCSRYMDIISSSQEVQNKDLMRSKHIPVAIVKRRKKKIVISSKSLPLAKRNYPSSQTELDNDVSTNEDIINKYSEHKSDSESTIVSGIKIIDKNISKPTTRQKSHSKRGVSNFSNDLVINNSLEEIHPKTQEIISETTASAFVKRKKRKIDIFSSSTTKQNFATENKICISSQSTDNGKIKSEKQELLMDSETSTPTTGNKRMNTLSAKKSSRNLIDIDVIKDNATNVVKNKKACINKNSNLKIKLLKKRKKKIKSRHTFRRKIASKWKGRSFGKTEWSKTTKLPEFQLEKQTLVGNCNSDKALVENLQNVSLPLISSTDINVRNKIIESKTQTSIETLSKVTSDDHNSLKEEITSTNLPHVTDRGDSSNFCGDSSETFSSSNNLKAIDSVPSTSDFQREHPGRKYDSLKGSITNLKKPKGQSSDHQISPQVLNVDLFCESATDTSPDAAQKEIPTKIINQESSKQEQTESSRNLETINVSGNSTTSRNISSVDCILKEVQDVLSEVVRQVEIESNTHKSFRAEAVEEPFKVDLSLTVLNALKSAKLAMLPSHKAKMATYLLKQLIINHPPKKQSNELNKLEKAKSEPTLYIPFDLFAEEKKYKKGNEHLYNKPENVQKVSSSTSTKENSEEHTFKIPIKAAPKAKKKSVCTKSGTFLKPKANECTVFLPQKVSSNMRGKMKLYSPGTIQRKLISEPLLNSPSNRNGKKIDISGQFQAVQKPSVSKTYLKHMPELRQVNKTLLTERRSTLQLRNVSPLHNTNKSSQVYNPRDIARTGTDINAAAPDANALYLSSAIKKQNNVENGKQNNENFLKHNLLVCNEACDRKKTSHADKGITGSDVNKIESQTMTSITTDNCSKQNDIRPSESSSSSDVVSTLINSNSDKKIADNFSKIQNESISCINKDIVTLKNQITDSSNFTMISPTKLKGSSYKSVEPRSSTEDINKSEDIVSEKIIGQVNFVVKSKSSKTTSAETSHLKQPNTSQRTDKDIYSGLSSQSNVHPNSKDLTKQNKNFVLKMTKKSVNSCSNEHAIKQKHAPEHKFQNEISKEPTVGKCTSNLKSSSESKTDKTSKEISSSKISIPFKDNSEKFTNASLKNKNSTSEIQRVPTPGKLPLKENLTTESSSLAQDTSSKKSKLAAQVCELISDLRNLDETTAVALKNYNNSIKNEEISKELKGMMLREGLTPKTLPDRPPEWFLKFIANFRKQELWRLHQMFKIHDHLMRIESAKLNVLEKVFEELKEKEGIRDD</sequence>
<reference evidence="2" key="1">
    <citation type="submission" date="2015-05" db="UniProtKB">
        <authorList>
            <consortium name="EnsemblMetazoa"/>
        </authorList>
    </citation>
    <scope>IDENTIFICATION</scope>
</reference>
<feature type="compositionally biased region" description="Basic and acidic residues" evidence="1">
    <location>
        <begin position="669"/>
        <end position="679"/>
    </location>
</feature>
<feature type="compositionally biased region" description="Basic and acidic residues" evidence="1">
    <location>
        <begin position="399"/>
        <end position="412"/>
    </location>
</feature>
<feature type="compositionally biased region" description="Basic and acidic residues" evidence="1">
    <location>
        <begin position="1500"/>
        <end position="1516"/>
    </location>
</feature>
<feature type="compositionally biased region" description="Basic and acidic residues" evidence="1">
    <location>
        <begin position="2088"/>
        <end position="2099"/>
    </location>
</feature>
<feature type="compositionally biased region" description="Polar residues" evidence="1">
    <location>
        <begin position="2685"/>
        <end position="2694"/>
    </location>
</feature>
<name>T1I7P7_RHOPR</name>
<dbReference type="Proteomes" id="UP000015103">
    <property type="component" value="Unassembled WGS sequence"/>
</dbReference>
<keyword evidence="3" id="KW-1185">Reference proteome</keyword>
<feature type="compositionally biased region" description="Polar residues" evidence="1">
    <location>
        <begin position="653"/>
        <end position="668"/>
    </location>
</feature>
<feature type="compositionally biased region" description="Low complexity" evidence="1">
    <location>
        <begin position="2657"/>
        <end position="2666"/>
    </location>
</feature>
<accession>T1I7P7</accession>
<feature type="compositionally biased region" description="Polar residues" evidence="1">
    <location>
        <begin position="72"/>
        <end position="83"/>
    </location>
</feature>
<proteinExistence type="predicted"/>
<feature type="compositionally biased region" description="Polar residues" evidence="1">
    <location>
        <begin position="1551"/>
        <end position="1561"/>
    </location>
</feature>
<feature type="compositionally biased region" description="Polar residues" evidence="1">
    <location>
        <begin position="2784"/>
        <end position="2796"/>
    </location>
</feature>
<feature type="compositionally biased region" description="Basic and acidic residues" evidence="1">
    <location>
        <begin position="543"/>
        <end position="572"/>
    </location>
</feature>
<evidence type="ECO:0000256" key="1">
    <source>
        <dbReference type="SAM" id="MobiDB-lite"/>
    </source>
</evidence>
<dbReference type="VEuPathDB" id="VectorBase:RPRC012319"/>
<protein>
    <submittedName>
        <fullName evidence="2">Uncharacterized protein</fullName>
    </submittedName>
</protein>
<feature type="region of interest" description="Disordered" evidence="1">
    <location>
        <begin position="704"/>
        <end position="723"/>
    </location>
</feature>
<feature type="compositionally biased region" description="Polar residues" evidence="1">
    <location>
        <begin position="2059"/>
        <end position="2073"/>
    </location>
</feature>
<evidence type="ECO:0000313" key="2">
    <source>
        <dbReference type="EnsemblMetazoa" id="RPRC012319-PA"/>
    </source>
</evidence>
<feature type="region of interest" description="Disordered" evidence="1">
    <location>
        <begin position="65"/>
        <end position="84"/>
    </location>
</feature>
<feature type="compositionally biased region" description="Polar residues" evidence="1">
    <location>
        <begin position="451"/>
        <end position="492"/>
    </location>
</feature>
<feature type="compositionally biased region" description="Polar residues" evidence="1">
    <location>
        <begin position="181"/>
        <end position="191"/>
    </location>
</feature>
<feature type="compositionally biased region" description="Basic and acidic residues" evidence="1">
    <location>
        <begin position="2626"/>
        <end position="2637"/>
    </location>
</feature>
<feature type="compositionally biased region" description="Polar residues" evidence="1">
    <location>
        <begin position="1283"/>
        <end position="1305"/>
    </location>
</feature>
<dbReference type="OMA" id="AQNWNAP"/>
<feature type="region of interest" description="Disordered" evidence="1">
    <location>
        <begin position="2083"/>
        <end position="2102"/>
    </location>
</feature>
<feature type="compositionally biased region" description="Polar residues" evidence="1">
    <location>
        <begin position="2810"/>
        <end position="2822"/>
    </location>
</feature>
<organism evidence="2 3">
    <name type="scientific">Rhodnius prolixus</name>
    <name type="common">Triatomid bug</name>
    <dbReference type="NCBI Taxonomy" id="13249"/>
    <lineage>
        <taxon>Eukaryota</taxon>
        <taxon>Metazoa</taxon>
        <taxon>Ecdysozoa</taxon>
        <taxon>Arthropoda</taxon>
        <taxon>Hexapoda</taxon>
        <taxon>Insecta</taxon>
        <taxon>Pterygota</taxon>
        <taxon>Neoptera</taxon>
        <taxon>Paraneoptera</taxon>
        <taxon>Hemiptera</taxon>
        <taxon>Heteroptera</taxon>
        <taxon>Panheteroptera</taxon>
        <taxon>Cimicomorpha</taxon>
        <taxon>Reduviidae</taxon>
        <taxon>Triatominae</taxon>
        <taxon>Rhodnius</taxon>
    </lineage>
</organism>
<feature type="region of interest" description="Disordered" evidence="1">
    <location>
        <begin position="2149"/>
        <end position="2174"/>
    </location>
</feature>
<feature type="compositionally biased region" description="Basic and acidic residues" evidence="1">
    <location>
        <begin position="496"/>
        <end position="514"/>
    </location>
</feature>
<feature type="region of interest" description="Disordered" evidence="1">
    <location>
        <begin position="2546"/>
        <end position="2567"/>
    </location>
</feature>
<feature type="compositionally biased region" description="Low complexity" evidence="1">
    <location>
        <begin position="2557"/>
        <end position="2567"/>
    </location>
</feature>
<feature type="region of interest" description="Disordered" evidence="1">
    <location>
        <begin position="2784"/>
        <end position="2824"/>
    </location>
</feature>
<feature type="compositionally biased region" description="Basic and acidic residues" evidence="1">
    <location>
        <begin position="2725"/>
        <end position="2740"/>
    </location>
</feature>
<feature type="compositionally biased region" description="Polar residues" evidence="1">
    <location>
        <begin position="704"/>
        <end position="717"/>
    </location>
</feature>
<dbReference type="GeneID" id="141456159"/>
<feature type="region of interest" description="Disordered" evidence="1">
    <location>
        <begin position="18"/>
        <end position="39"/>
    </location>
</feature>
<feature type="compositionally biased region" description="Polar residues" evidence="1">
    <location>
        <begin position="761"/>
        <end position="770"/>
    </location>
</feature>
<feature type="region of interest" description="Disordered" evidence="1">
    <location>
        <begin position="2618"/>
        <end position="2637"/>
    </location>
</feature>
<feature type="compositionally biased region" description="Basic and acidic residues" evidence="1">
    <location>
        <begin position="2755"/>
        <end position="2764"/>
    </location>
</feature>
<dbReference type="EnsemblMetazoa" id="RPRC012319-RA">
    <property type="protein sequence ID" value="RPRC012319-PA"/>
    <property type="gene ID" value="RPRC012319"/>
</dbReference>
<feature type="region of interest" description="Disordered" evidence="1">
    <location>
        <begin position="2657"/>
        <end position="2699"/>
    </location>
</feature>
<feature type="region of interest" description="Disordered" evidence="1">
    <location>
        <begin position="1500"/>
        <end position="1523"/>
    </location>
</feature>
<feature type="region of interest" description="Disordered" evidence="1">
    <location>
        <begin position="2725"/>
        <end position="2769"/>
    </location>
</feature>
<feature type="compositionally biased region" description="Polar residues" evidence="1">
    <location>
        <begin position="427"/>
        <end position="436"/>
    </location>
</feature>
<feature type="region of interest" description="Disordered" evidence="1">
    <location>
        <begin position="1283"/>
        <end position="1308"/>
    </location>
</feature>
<feature type="region of interest" description="Disordered" evidence="1">
    <location>
        <begin position="543"/>
        <end position="578"/>
    </location>
</feature>
<feature type="region of interest" description="Disordered" evidence="1">
    <location>
        <begin position="1543"/>
        <end position="1576"/>
    </location>
</feature>
<feature type="compositionally biased region" description="Low complexity" evidence="1">
    <location>
        <begin position="779"/>
        <end position="793"/>
    </location>
</feature>
<evidence type="ECO:0000313" key="3">
    <source>
        <dbReference type="Proteomes" id="UP000015103"/>
    </source>
</evidence>
<dbReference type="InParanoid" id="T1I7P7"/>
<feature type="region of interest" description="Disordered" evidence="1">
    <location>
        <begin position="653"/>
        <end position="686"/>
    </location>
</feature>
<feature type="compositionally biased region" description="Polar residues" evidence="1">
    <location>
        <begin position="2165"/>
        <end position="2174"/>
    </location>
</feature>
<feature type="region of interest" description="Disordered" evidence="1">
    <location>
        <begin position="748"/>
        <end position="822"/>
    </location>
</feature>
<feature type="region of interest" description="Disordered" evidence="1">
    <location>
        <begin position="399"/>
        <end position="525"/>
    </location>
</feature>
<dbReference type="HOGENOM" id="CLU_226323_0_0_1"/>